<accession>A0A292Q7B9</accession>
<evidence type="ECO:0000256" key="2">
    <source>
        <dbReference type="ARBA" id="ARBA00007018"/>
    </source>
</evidence>
<comment type="subcellular location">
    <subcellularLocation>
        <location evidence="1">Membrane</location>
        <topology evidence="1">Multi-pass membrane protein</topology>
    </subcellularLocation>
</comment>
<evidence type="ECO:0000256" key="6">
    <source>
        <dbReference type="PIRSR" id="PIRSR604254-1"/>
    </source>
</evidence>
<keyword evidence="6" id="KW-0479">Metal-binding</keyword>
<gene>
    <name evidence="8" type="ORF">GSTUAT00001123001</name>
</gene>
<keyword evidence="5 7" id="KW-0472">Membrane</keyword>
<feature type="transmembrane region" description="Helical" evidence="7">
    <location>
        <begin position="282"/>
        <end position="299"/>
    </location>
</feature>
<reference evidence="8" key="1">
    <citation type="submission" date="2015-10" db="EMBL/GenBank/DDBJ databases">
        <authorList>
            <person name="Regsiter A."/>
            <person name="william w."/>
        </authorList>
    </citation>
    <scope>NUCLEOTIDE SEQUENCE</scope>
    <source>
        <strain evidence="8">Montdore</strain>
    </source>
</reference>
<organism evidence="8 9">
    <name type="scientific">Tuber aestivum</name>
    <name type="common">summer truffle</name>
    <dbReference type="NCBI Taxonomy" id="59557"/>
    <lineage>
        <taxon>Eukaryota</taxon>
        <taxon>Fungi</taxon>
        <taxon>Dikarya</taxon>
        <taxon>Ascomycota</taxon>
        <taxon>Pezizomycotina</taxon>
        <taxon>Pezizomycetes</taxon>
        <taxon>Pezizales</taxon>
        <taxon>Tuberaceae</taxon>
        <taxon>Tuber</taxon>
    </lineage>
</organism>
<protein>
    <submittedName>
        <fullName evidence="8">Uncharacterized protein</fullName>
    </submittedName>
</protein>
<dbReference type="GO" id="GO:0006882">
    <property type="term" value="P:intracellular zinc ion homeostasis"/>
    <property type="evidence" value="ECO:0007669"/>
    <property type="project" value="TreeGrafter"/>
</dbReference>
<feature type="binding site" evidence="6">
    <location>
        <position position="171"/>
    </location>
    <ligand>
        <name>Zn(2+)</name>
        <dbReference type="ChEBI" id="CHEBI:29105"/>
    </ligand>
</feature>
<evidence type="ECO:0000313" key="9">
    <source>
        <dbReference type="Proteomes" id="UP001412239"/>
    </source>
</evidence>
<dbReference type="GO" id="GO:0046872">
    <property type="term" value="F:metal ion binding"/>
    <property type="evidence" value="ECO:0007669"/>
    <property type="project" value="UniProtKB-KW"/>
</dbReference>
<evidence type="ECO:0000256" key="7">
    <source>
        <dbReference type="SAM" id="Phobius"/>
    </source>
</evidence>
<dbReference type="GO" id="GO:0038023">
    <property type="term" value="F:signaling receptor activity"/>
    <property type="evidence" value="ECO:0007669"/>
    <property type="project" value="TreeGrafter"/>
</dbReference>
<keyword evidence="3 7" id="KW-0812">Transmembrane</keyword>
<dbReference type="EMBL" id="LN890955">
    <property type="protein sequence ID" value="CUS14838.1"/>
    <property type="molecule type" value="Genomic_DNA"/>
</dbReference>
<keyword evidence="6" id="KW-0862">Zinc</keyword>
<dbReference type="AlphaFoldDB" id="A0A292Q7B9"/>
<dbReference type="Pfam" id="PF03006">
    <property type="entry name" value="HlyIII"/>
    <property type="match status" value="1"/>
</dbReference>
<name>A0A292Q7B9_9PEZI</name>
<feature type="transmembrane region" description="Helical" evidence="7">
    <location>
        <begin position="150"/>
        <end position="168"/>
    </location>
</feature>
<dbReference type="PANTHER" id="PTHR20855:SF52">
    <property type="entry name" value="ADIPONECTIN RECEPTOR PROTEIN"/>
    <property type="match status" value="1"/>
</dbReference>
<feature type="transmembrane region" description="Helical" evidence="7">
    <location>
        <begin position="189"/>
        <end position="209"/>
    </location>
</feature>
<evidence type="ECO:0000256" key="4">
    <source>
        <dbReference type="ARBA" id="ARBA00022989"/>
    </source>
</evidence>
<feature type="binding site" evidence="6">
    <location>
        <position position="317"/>
    </location>
    <ligand>
        <name>Zn(2+)</name>
        <dbReference type="ChEBI" id="CHEBI:29105"/>
    </ligand>
</feature>
<evidence type="ECO:0000256" key="5">
    <source>
        <dbReference type="ARBA" id="ARBA00023136"/>
    </source>
</evidence>
<evidence type="ECO:0000256" key="3">
    <source>
        <dbReference type="ARBA" id="ARBA00022692"/>
    </source>
</evidence>
<keyword evidence="9" id="KW-1185">Reference proteome</keyword>
<proteinExistence type="inferred from homology"/>
<evidence type="ECO:0000256" key="1">
    <source>
        <dbReference type="ARBA" id="ARBA00004141"/>
    </source>
</evidence>
<evidence type="ECO:0000313" key="8">
    <source>
        <dbReference type="EMBL" id="CUS14838.1"/>
    </source>
</evidence>
<feature type="binding site" evidence="6">
    <location>
        <position position="321"/>
    </location>
    <ligand>
        <name>Zn(2+)</name>
        <dbReference type="ChEBI" id="CHEBI:29105"/>
    </ligand>
</feature>
<feature type="transmembrane region" description="Helical" evidence="7">
    <location>
        <begin position="215"/>
        <end position="236"/>
    </location>
</feature>
<dbReference type="GO" id="GO:0016020">
    <property type="term" value="C:membrane"/>
    <property type="evidence" value="ECO:0007669"/>
    <property type="project" value="UniProtKB-SubCell"/>
</dbReference>
<dbReference type="PANTHER" id="PTHR20855">
    <property type="entry name" value="ADIPOR/PROGESTIN RECEPTOR-RELATED"/>
    <property type="match status" value="1"/>
</dbReference>
<sequence length="351" mass="38442">MAVRNRNAQRGAGGSAGEAVVEAAKNAEKKVEEALTVLLHELREHTSLLAMIVLLTREIYFRDNHFIVSGYRPQSLSFCKSFRSLTYLHNETGSTHPNPVYHNKNPMANRPGKVNIYTHLLPALLSLLLGTYALKTHLLPRYPTSTVPDLLSFACFFASASICLGMSATYHTISNHSPAVAALGNKLDYLGIVILIMGSFAPSVHYAFYCHRRLAYTYWSMISILGVGCAAASLMPRFRTSAWRPFRAGLFVSMGLSSVLPVLHGIRIYGARGMDERMGVRWLLMEGLLYIAGAGIYAARVPERFAPGRFDLLGASHQLFHCLVVAAAGSHLAGLVKGFDYLHGKGVQVCG</sequence>
<dbReference type="InterPro" id="IPR004254">
    <property type="entry name" value="AdipoR/HlyIII-related"/>
</dbReference>
<comment type="similarity">
    <text evidence="2">Belongs to the ADIPOR family.</text>
</comment>
<feature type="transmembrane region" description="Helical" evidence="7">
    <location>
        <begin position="248"/>
        <end position="270"/>
    </location>
</feature>
<keyword evidence="4 7" id="KW-1133">Transmembrane helix</keyword>
<dbReference type="Proteomes" id="UP001412239">
    <property type="component" value="Unassembled WGS sequence"/>
</dbReference>